<evidence type="ECO:0000313" key="2">
    <source>
        <dbReference type="Proteomes" id="UP000436911"/>
    </source>
</evidence>
<dbReference type="EMBL" id="QUSG01000044">
    <property type="protein sequence ID" value="KAA3518856.1"/>
    <property type="molecule type" value="Genomic_DNA"/>
</dbReference>
<comment type="caution">
    <text evidence="1">The sequence shown here is derived from an EMBL/GenBank/DDBJ whole genome shotgun (WGS) entry which is preliminary data.</text>
</comment>
<reference evidence="1 2" key="1">
    <citation type="submission" date="2018-08" db="EMBL/GenBank/DDBJ databases">
        <title>Genome sequencing of Agrobacterium vitis strain ICMP 10754.</title>
        <authorList>
            <person name="Visnovsky S.B."/>
            <person name="Pitman A.R."/>
        </authorList>
    </citation>
    <scope>NUCLEOTIDE SEQUENCE [LARGE SCALE GENOMIC DNA]</scope>
    <source>
        <strain evidence="1 2">ICMP 10754</strain>
    </source>
</reference>
<evidence type="ECO:0000313" key="1">
    <source>
        <dbReference type="EMBL" id="KAA3518856.1"/>
    </source>
</evidence>
<protein>
    <submittedName>
        <fullName evidence="1">Uncharacterized protein</fullName>
    </submittedName>
</protein>
<gene>
    <name evidence="1" type="ORF">DXT89_26670</name>
</gene>
<accession>A0A7J4WX09</accession>
<organism evidence="1 2">
    <name type="scientific">Agrobacterium vitis</name>
    <name type="common">Rhizobium vitis</name>
    <dbReference type="NCBI Taxonomy" id="373"/>
    <lineage>
        <taxon>Bacteria</taxon>
        <taxon>Pseudomonadati</taxon>
        <taxon>Pseudomonadota</taxon>
        <taxon>Alphaproteobacteria</taxon>
        <taxon>Hyphomicrobiales</taxon>
        <taxon>Rhizobiaceae</taxon>
        <taxon>Rhizobium/Agrobacterium group</taxon>
        <taxon>Agrobacterium</taxon>
    </lineage>
</organism>
<dbReference type="AlphaFoldDB" id="A0A7J4WX09"/>
<dbReference type="RefSeq" id="WP_149916885.1">
    <property type="nucleotide sequence ID" value="NZ_QUSG01000044.1"/>
</dbReference>
<name>A0A7J4WX09_AGRVI</name>
<dbReference type="Proteomes" id="UP000436911">
    <property type="component" value="Unassembled WGS sequence"/>
</dbReference>
<sequence length="119" mass="13747">MKSFNKVAAQGDVFFTRKDRVPTNIKASAVENGRVIVTHSETGHNHSMVLDRVHDVPNVVMYETENPLIAWLQVNRPTALDHQRPHDTHESIMFKPGVYEVRRQREYDHYAELIRAVAD</sequence>
<proteinExistence type="predicted"/>